<dbReference type="EMBL" id="JAPTMU010000007">
    <property type="protein sequence ID" value="KAJ4940270.1"/>
    <property type="molecule type" value="Genomic_DNA"/>
</dbReference>
<keyword evidence="2" id="KW-0963">Cytoplasm</keyword>
<evidence type="ECO:0000313" key="6">
    <source>
        <dbReference type="Proteomes" id="UP001219934"/>
    </source>
</evidence>
<dbReference type="GO" id="GO:0042169">
    <property type="term" value="F:SH2 domain binding"/>
    <property type="evidence" value="ECO:0007669"/>
    <property type="project" value="TreeGrafter"/>
</dbReference>
<keyword evidence="4" id="KW-0175">Coiled coil</keyword>
<evidence type="ECO:0000256" key="4">
    <source>
        <dbReference type="ARBA" id="ARBA00023054"/>
    </source>
</evidence>
<organism evidence="5 6">
    <name type="scientific">Pogonophryne albipinna</name>
    <dbReference type="NCBI Taxonomy" id="1090488"/>
    <lineage>
        <taxon>Eukaryota</taxon>
        <taxon>Metazoa</taxon>
        <taxon>Chordata</taxon>
        <taxon>Craniata</taxon>
        <taxon>Vertebrata</taxon>
        <taxon>Euteleostomi</taxon>
        <taxon>Actinopterygii</taxon>
        <taxon>Neopterygii</taxon>
        <taxon>Teleostei</taxon>
        <taxon>Neoteleostei</taxon>
        <taxon>Acanthomorphata</taxon>
        <taxon>Eupercaria</taxon>
        <taxon>Perciformes</taxon>
        <taxon>Notothenioidei</taxon>
        <taxon>Pogonophryne</taxon>
    </lineage>
</organism>
<dbReference type="GO" id="GO:0006954">
    <property type="term" value="P:inflammatory response"/>
    <property type="evidence" value="ECO:0007669"/>
    <property type="project" value="TreeGrafter"/>
</dbReference>
<dbReference type="GO" id="GO:0045893">
    <property type="term" value="P:positive regulation of DNA-templated transcription"/>
    <property type="evidence" value="ECO:0007669"/>
    <property type="project" value="TreeGrafter"/>
</dbReference>
<keyword evidence="6" id="KW-1185">Reference proteome</keyword>
<evidence type="ECO:0000313" key="5">
    <source>
        <dbReference type="EMBL" id="KAJ4940270.1"/>
    </source>
</evidence>
<name>A0AAD6FP41_9TELE</name>
<dbReference type="PANTHER" id="PTHR14338:SF4">
    <property type="entry name" value="ACTIN FILAMENT-ASSOCIATED PROTEIN 1-LIKE 2"/>
    <property type="match status" value="1"/>
</dbReference>
<comment type="subcellular location">
    <subcellularLocation>
        <location evidence="1">Cytoplasm</location>
    </subcellularLocation>
</comment>
<comment type="caution">
    <text evidence="5">The sequence shown here is derived from an EMBL/GenBank/DDBJ whole genome shotgun (WGS) entry which is preliminary data.</text>
</comment>
<proteinExistence type="predicted"/>
<dbReference type="InterPro" id="IPR030113">
    <property type="entry name" value="AFAP"/>
</dbReference>
<dbReference type="AlphaFoldDB" id="A0AAD6FP41"/>
<dbReference type="GO" id="GO:0017124">
    <property type="term" value="F:SH3 domain binding"/>
    <property type="evidence" value="ECO:0007669"/>
    <property type="project" value="TreeGrafter"/>
</dbReference>
<dbReference type="PANTHER" id="PTHR14338">
    <property type="entry name" value="ACTIN FILAMENT-ASSOCIATED PROTEIN 1 FAMILY MEMBER"/>
    <property type="match status" value="1"/>
</dbReference>
<protein>
    <submittedName>
        <fullName evidence="5">Uncharacterized protein</fullName>
    </submittedName>
</protein>
<dbReference type="GO" id="GO:0045742">
    <property type="term" value="P:positive regulation of epidermal growth factor receptor signaling pathway"/>
    <property type="evidence" value="ECO:0007669"/>
    <property type="project" value="TreeGrafter"/>
</dbReference>
<dbReference type="GO" id="GO:0005829">
    <property type="term" value="C:cytosol"/>
    <property type="evidence" value="ECO:0007669"/>
    <property type="project" value="TreeGrafter"/>
</dbReference>
<dbReference type="GO" id="GO:0032675">
    <property type="term" value="P:regulation of interleukin-6 production"/>
    <property type="evidence" value="ECO:0007669"/>
    <property type="project" value="TreeGrafter"/>
</dbReference>
<evidence type="ECO:0000256" key="2">
    <source>
        <dbReference type="ARBA" id="ARBA00022490"/>
    </source>
</evidence>
<evidence type="ECO:0000256" key="1">
    <source>
        <dbReference type="ARBA" id="ARBA00004496"/>
    </source>
</evidence>
<sequence length="113" mass="12604">MEKHKVLDQLLMELHRFLLILDKETLSGNATIQKGLLSDLLRSYSSSNGADEEYIYMNKVIVTGKDKGGKDDRSDALVNGKAAKYVPVPKKSLPDLPPPRAVSDYQLDCIRVD</sequence>
<dbReference type="Proteomes" id="UP001219934">
    <property type="component" value="Unassembled WGS sequence"/>
</dbReference>
<reference evidence="5" key="1">
    <citation type="submission" date="2022-11" db="EMBL/GenBank/DDBJ databases">
        <title>Chromosome-level genome of Pogonophryne albipinna.</title>
        <authorList>
            <person name="Jo E."/>
        </authorList>
    </citation>
    <scope>NUCLEOTIDE SEQUENCE</scope>
    <source>
        <strain evidence="5">SGF0006</strain>
        <tissue evidence="5">Muscle</tissue>
    </source>
</reference>
<evidence type="ECO:0000256" key="3">
    <source>
        <dbReference type="ARBA" id="ARBA00022737"/>
    </source>
</evidence>
<dbReference type="GO" id="GO:0032757">
    <property type="term" value="P:positive regulation of interleukin-8 production"/>
    <property type="evidence" value="ECO:0007669"/>
    <property type="project" value="TreeGrafter"/>
</dbReference>
<accession>A0AAD6FP41</accession>
<dbReference type="GO" id="GO:0007346">
    <property type="term" value="P:regulation of mitotic cell cycle"/>
    <property type="evidence" value="ECO:0007669"/>
    <property type="project" value="TreeGrafter"/>
</dbReference>
<keyword evidence="3" id="KW-0677">Repeat</keyword>
<gene>
    <name evidence="5" type="ORF">JOQ06_026579</name>
</gene>